<dbReference type="Pfam" id="PF07045">
    <property type="entry name" value="DUF1330"/>
    <property type="match status" value="1"/>
</dbReference>
<dbReference type="EMBL" id="CP092109">
    <property type="protein sequence ID" value="UWZ77896.1"/>
    <property type="molecule type" value="Genomic_DNA"/>
</dbReference>
<gene>
    <name evidence="2" type="ORF">L9S41_09285</name>
</gene>
<protein>
    <submittedName>
        <fullName evidence="2">DUF1330 domain-containing protein</fullName>
    </submittedName>
</protein>
<organism evidence="2 3">
    <name type="scientific">Geoalkalibacter halelectricus</name>
    <dbReference type="NCBI Taxonomy" id="2847045"/>
    <lineage>
        <taxon>Bacteria</taxon>
        <taxon>Pseudomonadati</taxon>
        <taxon>Thermodesulfobacteriota</taxon>
        <taxon>Desulfuromonadia</taxon>
        <taxon>Desulfuromonadales</taxon>
        <taxon>Geoalkalibacteraceae</taxon>
        <taxon>Geoalkalibacter</taxon>
    </lineage>
</organism>
<dbReference type="PANTHER" id="PTHR41521:SF4">
    <property type="entry name" value="BLR0684 PROTEIN"/>
    <property type="match status" value="1"/>
</dbReference>
<dbReference type="RefSeq" id="WP_260746244.1">
    <property type="nucleotide sequence ID" value="NZ_CP092109.1"/>
</dbReference>
<reference evidence="2" key="1">
    <citation type="journal article" date="2022" name="Environ. Microbiol.">
        <title>Geoalkalibacter halelectricus SAP #1 sp. nov. possessing extracellular electron transfer and mineral#reducing capabilities from a haloalkaline environment.</title>
        <authorList>
            <person name="Yadav S."/>
            <person name="Singh R."/>
            <person name="Sundharam S.S."/>
            <person name="Chaudhary S."/>
            <person name="Krishnamurthi S."/>
            <person name="Patil S.A."/>
        </authorList>
    </citation>
    <scope>NUCLEOTIDE SEQUENCE</scope>
    <source>
        <strain evidence="2">SAP-1</strain>
    </source>
</reference>
<keyword evidence="3" id="KW-1185">Reference proteome</keyword>
<dbReference type="Gene3D" id="3.30.70.100">
    <property type="match status" value="1"/>
</dbReference>
<dbReference type="PANTHER" id="PTHR41521">
    <property type="match status" value="1"/>
</dbReference>
<dbReference type="InterPro" id="IPR011008">
    <property type="entry name" value="Dimeric_a/b-barrel"/>
</dbReference>
<feature type="domain" description="DUF1330" evidence="1">
    <location>
        <begin position="2"/>
        <end position="89"/>
    </location>
</feature>
<dbReference type="Proteomes" id="UP001060414">
    <property type="component" value="Chromosome"/>
</dbReference>
<evidence type="ECO:0000313" key="3">
    <source>
        <dbReference type="Proteomes" id="UP001060414"/>
    </source>
</evidence>
<evidence type="ECO:0000313" key="2">
    <source>
        <dbReference type="EMBL" id="UWZ77896.1"/>
    </source>
</evidence>
<dbReference type="InterPro" id="IPR010753">
    <property type="entry name" value="DUF1330"/>
</dbReference>
<sequence>MSAYLIGHIRIKDPDLWRQYVAGVARSLEPFAARILFRGTKAAVLAGAHPYDHTVVIAFTDQDSLGRWFHSELYQSLIPLRDRAADVVIISYDA</sequence>
<evidence type="ECO:0000259" key="1">
    <source>
        <dbReference type="Pfam" id="PF07045"/>
    </source>
</evidence>
<proteinExistence type="predicted"/>
<dbReference type="SUPFAM" id="SSF54909">
    <property type="entry name" value="Dimeric alpha+beta barrel"/>
    <property type="match status" value="1"/>
</dbReference>
<accession>A0ABY5ZFL6</accession>
<name>A0ABY5ZFL6_9BACT</name>